<dbReference type="InterPro" id="IPR050509">
    <property type="entry name" value="CoA-transferase_III"/>
</dbReference>
<keyword evidence="1" id="KW-0808">Transferase</keyword>
<dbReference type="GO" id="GO:0016740">
    <property type="term" value="F:transferase activity"/>
    <property type="evidence" value="ECO:0007669"/>
    <property type="project" value="UniProtKB-KW"/>
</dbReference>
<name>A0A9X2E3V1_9NOCA</name>
<evidence type="ECO:0000313" key="2">
    <source>
        <dbReference type="Proteomes" id="UP001139157"/>
    </source>
</evidence>
<proteinExistence type="predicted"/>
<keyword evidence="2" id="KW-1185">Reference proteome</keyword>
<dbReference type="Gene3D" id="3.40.50.10540">
    <property type="entry name" value="Crotonobetainyl-coa:carnitine coa-transferase, domain 1"/>
    <property type="match status" value="1"/>
</dbReference>
<organism evidence="1 2">
    <name type="scientific">Nocardia pulmonis</name>
    <dbReference type="NCBI Taxonomy" id="2951408"/>
    <lineage>
        <taxon>Bacteria</taxon>
        <taxon>Bacillati</taxon>
        <taxon>Actinomycetota</taxon>
        <taxon>Actinomycetes</taxon>
        <taxon>Mycobacteriales</taxon>
        <taxon>Nocardiaceae</taxon>
        <taxon>Nocardia</taxon>
    </lineage>
</organism>
<dbReference type="Proteomes" id="UP001139157">
    <property type="component" value="Unassembled WGS sequence"/>
</dbReference>
<dbReference type="SUPFAM" id="SSF89796">
    <property type="entry name" value="CoA-transferase family III (CaiB/BaiF)"/>
    <property type="match status" value="2"/>
</dbReference>
<dbReference type="AlphaFoldDB" id="A0A9X2E3V1"/>
<dbReference type="Pfam" id="PF02515">
    <property type="entry name" value="CoA_transf_3"/>
    <property type="match status" value="1"/>
</dbReference>
<comment type="caution">
    <text evidence="1">The sequence shown here is derived from an EMBL/GenBank/DDBJ whole genome shotgun (WGS) entry which is preliminary data.</text>
</comment>
<accession>A0A9X2E3V1</accession>
<protein>
    <submittedName>
        <fullName evidence="1">CoA transferase</fullName>
    </submittedName>
</protein>
<evidence type="ECO:0000313" key="1">
    <source>
        <dbReference type="EMBL" id="MCM6772593.1"/>
    </source>
</evidence>
<dbReference type="RefSeq" id="WP_251909439.1">
    <property type="nucleotide sequence ID" value="NZ_JAMRXG010000001.1"/>
</dbReference>
<reference evidence="1" key="1">
    <citation type="submission" date="2022-06" db="EMBL/GenBank/DDBJ databases">
        <title>Novel species in genus nocardia.</title>
        <authorList>
            <person name="Li F."/>
        </authorList>
    </citation>
    <scope>NUCLEOTIDE SEQUENCE</scope>
    <source>
        <strain evidence="1">CDC141</strain>
    </source>
</reference>
<dbReference type="EMBL" id="JAMRXG010000001">
    <property type="protein sequence ID" value="MCM6772593.1"/>
    <property type="molecule type" value="Genomic_DNA"/>
</dbReference>
<dbReference type="InterPro" id="IPR003673">
    <property type="entry name" value="CoA-Trfase_fam_III"/>
</dbReference>
<dbReference type="PANTHER" id="PTHR48228:SF4">
    <property type="entry name" value="BLR3030 PROTEIN"/>
    <property type="match status" value="1"/>
</dbReference>
<gene>
    <name evidence="1" type="ORF">NDR86_03780</name>
</gene>
<dbReference type="PANTHER" id="PTHR48228">
    <property type="entry name" value="SUCCINYL-COA--D-CITRAMALATE COA-TRANSFERASE"/>
    <property type="match status" value="1"/>
</dbReference>
<dbReference type="InterPro" id="IPR023606">
    <property type="entry name" value="CoA-Trfase_III_dom_1_sf"/>
</dbReference>
<sequence length="510" mass="54737">MITHPDPTLTDRLRSATTQRATTDDYDLYKELARVLDGLGLEPGDCGGSIEFTGADPVVPGATRVAAATALTLVAKSIAVAKLWRMRGGAGQDISMDLRVAPHRLCPFYEKKWELLNGYPLTDPASATSAFFSDRFYRTADDRFVQPLEPYPGLRRDTCRLLGTGEDPADVARAIARWKGTDLEQAGADYGVVMGMVRGVDEILRTRQYTSVLAGMPLVEIEKIGDSDPEPLPPNAISPLAGIRVLGRGHIIAGAGCGRALSLHGADVLNIWNPYEYEIPKLYMTSNLGVRSAMLDLHTGEDHRRMLELLAGADVFYANRRPGSLERAGIGPEQAAAVRPGIIHATVNLHGRTGPWAGRVGFDQTAGCVAGIMAAEGDGEVPALPGVPVVNDYITAWLLATGVLRALMLRAQVGGSYRVSVSLTRVALWVASLGFLDPAYSAEVAGKAPGHEYLPPEIIQADTPLGLYTGIAEQVRMSQTPGAYPFVYVPRGSGRPEWLDASPRSEGVRS</sequence>